<protein>
    <submittedName>
        <fullName evidence="1">Uncharacterized protein</fullName>
    </submittedName>
</protein>
<dbReference type="RefSeq" id="WP_134079875.1">
    <property type="nucleotide sequence ID" value="NZ_SOEB01000074.1"/>
</dbReference>
<dbReference type="AlphaFoldDB" id="A0A4R8F082"/>
<dbReference type="Proteomes" id="UP000295484">
    <property type="component" value="Unassembled WGS sequence"/>
</dbReference>
<comment type="caution">
    <text evidence="1">The sequence shown here is derived from an EMBL/GenBank/DDBJ whole genome shotgun (WGS) entry which is preliminary data.</text>
</comment>
<organism evidence="1 2">
    <name type="scientific">Rhodovulum visakhapatnamense</name>
    <dbReference type="NCBI Taxonomy" id="364297"/>
    <lineage>
        <taxon>Bacteria</taxon>
        <taxon>Pseudomonadati</taxon>
        <taxon>Pseudomonadota</taxon>
        <taxon>Alphaproteobacteria</taxon>
        <taxon>Rhodobacterales</taxon>
        <taxon>Paracoccaceae</taxon>
        <taxon>Rhodovulum</taxon>
    </lineage>
</organism>
<gene>
    <name evidence="1" type="ORF">EV657_1744</name>
</gene>
<evidence type="ECO:0000313" key="1">
    <source>
        <dbReference type="EMBL" id="TDX18359.1"/>
    </source>
</evidence>
<evidence type="ECO:0000313" key="2">
    <source>
        <dbReference type="Proteomes" id="UP000295484"/>
    </source>
</evidence>
<dbReference type="EMBL" id="SOEB01000074">
    <property type="protein sequence ID" value="TDX18359.1"/>
    <property type="molecule type" value="Genomic_DNA"/>
</dbReference>
<sequence>MIGPVTSPSLAQFFKQHAEQHEAARATLCENIKKFGGGSAEELGLTPVQAPPEFMAMMAKSDAEAAWMDSAEGKAWQAEQRAKQDAQPVELAVYKGGQMVGFMAGGFSGLGSMGAILPDNWGSMRTEDLKKVFQSHGFKVVTAKDGLSMNHGQAANILNRS</sequence>
<name>A0A4R8F082_9RHOB</name>
<reference evidence="1 2" key="1">
    <citation type="submission" date="2019-03" db="EMBL/GenBank/DDBJ databases">
        <title>Genomic Encyclopedia of Type Strains, Phase IV (KMG-IV): sequencing the most valuable type-strain genomes for metagenomic binning, comparative biology and taxonomic classification.</title>
        <authorList>
            <person name="Goeker M."/>
        </authorList>
    </citation>
    <scope>NUCLEOTIDE SEQUENCE [LARGE SCALE GENOMIC DNA]</scope>
    <source>
        <strain evidence="1 2">JA181</strain>
    </source>
</reference>
<proteinExistence type="predicted"/>
<accession>A0A4R8F082</accession>